<organism evidence="1 2">
    <name type="scientific">Catharanthus roseus</name>
    <name type="common">Madagascar periwinkle</name>
    <name type="synonym">Vinca rosea</name>
    <dbReference type="NCBI Taxonomy" id="4058"/>
    <lineage>
        <taxon>Eukaryota</taxon>
        <taxon>Viridiplantae</taxon>
        <taxon>Streptophyta</taxon>
        <taxon>Embryophyta</taxon>
        <taxon>Tracheophyta</taxon>
        <taxon>Spermatophyta</taxon>
        <taxon>Magnoliopsida</taxon>
        <taxon>eudicotyledons</taxon>
        <taxon>Gunneridae</taxon>
        <taxon>Pentapetalae</taxon>
        <taxon>asterids</taxon>
        <taxon>lamiids</taxon>
        <taxon>Gentianales</taxon>
        <taxon>Apocynaceae</taxon>
        <taxon>Rauvolfioideae</taxon>
        <taxon>Vinceae</taxon>
        <taxon>Catharanthinae</taxon>
        <taxon>Catharanthus</taxon>
    </lineage>
</organism>
<evidence type="ECO:0000313" key="1">
    <source>
        <dbReference type="EMBL" id="KAI5683379.1"/>
    </source>
</evidence>
<keyword evidence="2" id="KW-1185">Reference proteome</keyword>
<accession>A0ACC0CES4</accession>
<protein>
    <submittedName>
        <fullName evidence="1">Uncharacterized protein</fullName>
    </submittedName>
</protein>
<reference evidence="2" key="1">
    <citation type="journal article" date="2023" name="Nat. Plants">
        <title>Single-cell RNA sequencing provides a high-resolution roadmap for understanding the multicellular compartmentation of specialized metabolism.</title>
        <authorList>
            <person name="Sun S."/>
            <person name="Shen X."/>
            <person name="Li Y."/>
            <person name="Li Y."/>
            <person name="Wang S."/>
            <person name="Li R."/>
            <person name="Zhang H."/>
            <person name="Shen G."/>
            <person name="Guo B."/>
            <person name="Wei J."/>
            <person name="Xu J."/>
            <person name="St-Pierre B."/>
            <person name="Chen S."/>
            <person name="Sun C."/>
        </authorList>
    </citation>
    <scope>NUCLEOTIDE SEQUENCE [LARGE SCALE GENOMIC DNA]</scope>
</reference>
<proteinExistence type="predicted"/>
<comment type="caution">
    <text evidence="1">The sequence shown here is derived from an EMBL/GenBank/DDBJ whole genome shotgun (WGS) entry which is preliminary data.</text>
</comment>
<sequence length="757" mass="85108">MSSYPRIIHAQVIKSIATLPSLNNLITLYSRANLNSYALHVFHSIPTPDVVSWTAIISAFSNSPNSFHYLVSMLRHSILPNSRTFSSLFKSCASLSEMCLALQLHSLAHKLSFNSDPFTGSALVSFYCKSRLIDNALKVFNEMVHRDEVCFASIINGLAQNRKPLQALCYFSEMRRAGVGSTVQGISGALQAVSKLAMLEQCHMIHGHAVVTGHNFSFIVGAALIDAYGKCGLVVGARGVFDELETVLNLVGWNAMLAAYAQHGDKCNSLKLFELMEKQGIKPDEYSFLAILTALANAGLANDCEQWLTKMRLDYRVEPSLEHYTCYIGAFGRVGKLEEAERVALTMPLEPDAAVWRTLLSACSYHGCGDADVAFRISERLLEINPNDDSAYVISANISAGAGRWDEVKEKWQMMKERNVRKEGGRSWIELQGEVHEFLAGDMRHERNSEIYSKLAELMKEVEKLGYVPIWDEMLHEVNEKEKKEVLWRHSEKLALAFGVLSGAAPPGKALRIVKNLRICKDCHEAFKYFSIVVEREIIVRDVNRYHCFLNVFSSNICFLGRSKLIAAHINWSLSFDRAPSVISRFSMTFALISSALIKKDKIEVNGFYDAMVHEMEEILLDTEKSAQFTDGSSTATSGADDACYPQIQLPVRIDKVEVVDARQKKGDVSLGEQLLVVKEYTVYKIRVWSGEDKWEVEHRYCDLCSLYPQLKKLILSRVGFFLILGTLLNENLERFFGNASPDPSVYICLCPFIYFF</sequence>
<name>A0ACC0CES4_CATRO</name>
<dbReference type="Proteomes" id="UP001060085">
    <property type="component" value="Linkage Group LG01"/>
</dbReference>
<dbReference type="EMBL" id="CM044701">
    <property type="protein sequence ID" value="KAI5683379.1"/>
    <property type="molecule type" value="Genomic_DNA"/>
</dbReference>
<evidence type="ECO:0000313" key="2">
    <source>
        <dbReference type="Proteomes" id="UP001060085"/>
    </source>
</evidence>
<gene>
    <name evidence="1" type="ORF">M9H77_04607</name>
</gene>